<dbReference type="AlphaFoldDB" id="A0A1G2I6K2"/>
<evidence type="ECO:0000313" key="2">
    <source>
        <dbReference type="Proteomes" id="UP000179214"/>
    </source>
</evidence>
<accession>A0A1G2I6K2</accession>
<sequence>MPKCQPSKLPAQFRGLRSWIIFSLRENHANNPPRATLASGTSLWVLRASCNPAKRGPYLRLCNWKGLRIYIKKSHILCDLIKNISIFYHE</sequence>
<protein>
    <submittedName>
        <fullName evidence="1">Uncharacterized protein</fullName>
    </submittedName>
</protein>
<evidence type="ECO:0000313" key="1">
    <source>
        <dbReference type="EMBL" id="OGZ70247.1"/>
    </source>
</evidence>
<name>A0A1G2I6K2_9BACT</name>
<organism evidence="1 2">
    <name type="scientific">Candidatus Staskawiczbacteria bacterium RIFCSPHIGHO2_12_FULL_38_11</name>
    <dbReference type="NCBI Taxonomy" id="1802209"/>
    <lineage>
        <taxon>Bacteria</taxon>
        <taxon>Candidatus Staskawicziibacteriota</taxon>
    </lineage>
</organism>
<proteinExistence type="predicted"/>
<comment type="caution">
    <text evidence="1">The sequence shown here is derived from an EMBL/GenBank/DDBJ whole genome shotgun (WGS) entry which is preliminary data.</text>
</comment>
<dbReference type="Proteomes" id="UP000179214">
    <property type="component" value="Unassembled WGS sequence"/>
</dbReference>
<dbReference type="EMBL" id="MHOV01000014">
    <property type="protein sequence ID" value="OGZ70247.1"/>
    <property type="molecule type" value="Genomic_DNA"/>
</dbReference>
<reference evidence="1 2" key="1">
    <citation type="journal article" date="2016" name="Nat. Commun.">
        <title>Thousands of microbial genomes shed light on interconnected biogeochemical processes in an aquifer system.</title>
        <authorList>
            <person name="Anantharaman K."/>
            <person name="Brown C.T."/>
            <person name="Hug L.A."/>
            <person name="Sharon I."/>
            <person name="Castelle C.J."/>
            <person name="Probst A.J."/>
            <person name="Thomas B.C."/>
            <person name="Singh A."/>
            <person name="Wilkins M.J."/>
            <person name="Karaoz U."/>
            <person name="Brodie E.L."/>
            <person name="Williams K.H."/>
            <person name="Hubbard S.S."/>
            <person name="Banfield J.F."/>
        </authorList>
    </citation>
    <scope>NUCLEOTIDE SEQUENCE [LARGE SCALE GENOMIC DNA]</scope>
</reference>
<gene>
    <name evidence="1" type="ORF">A3F47_00680</name>
</gene>